<dbReference type="Proteomes" id="UP000061704">
    <property type="component" value="Chromosome"/>
</dbReference>
<gene>
    <name evidence="4 6" type="primary">rpmJ</name>
    <name evidence="6" type="ORF">ICMP_273</name>
</gene>
<proteinExistence type="inferred from homology"/>
<dbReference type="HAMAP" id="MF_00251">
    <property type="entry name" value="Ribosomal_bL36"/>
    <property type="match status" value="1"/>
</dbReference>
<evidence type="ECO:0000256" key="4">
    <source>
        <dbReference type="HAMAP-Rule" id="MF_00251"/>
    </source>
</evidence>
<dbReference type="AlphaFoldDB" id="C5WCS6"/>
<evidence type="ECO:0000256" key="1">
    <source>
        <dbReference type="ARBA" id="ARBA00007645"/>
    </source>
</evidence>
<comment type="similarity">
    <text evidence="1 4 5">Belongs to the bacterial ribosomal protein bL36 family.</text>
</comment>
<dbReference type="OrthoDB" id="9802520at2"/>
<dbReference type="STRING" id="476281.ICMP_273"/>
<keyword evidence="3 4" id="KW-0687">Ribonucleoprotein</keyword>
<protein>
    <recommendedName>
        <fullName evidence="4">Large ribosomal subunit protein bL36</fullName>
    </recommendedName>
</protein>
<dbReference type="GO" id="GO:0006412">
    <property type="term" value="P:translation"/>
    <property type="evidence" value="ECO:0007669"/>
    <property type="project" value="UniProtKB-UniRule"/>
</dbReference>
<reference evidence="6 7" key="1">
    <citation type="journal article" date="2011" name="Genome Biol. Evol.">
        <title>Reductive evolution of bacterial genome in insect gut environment.</title>
        <authorList>
            <person name="Nikoh N."/>
            <person name="Hosokawa T."/>
            <person name="Ohshima K."/>
            <person name="Hattori M."/>
            <person name="Fukatsu T."/>
        </authorList>
    </citation>
    <scope>NUCLEOTIDE SEQUENCE [LARGE SCALE GENOMIC DNA]</scope>
    <source>
        <strain evidence="6 7">Mpkobe</strain>
    </source>
</reference>
<evidence type="ECO:0000256" key="5">
    <source>
        <dbReference type="RuleBase" id="RU000571"/>
    </source>
</evidence>
<dbReference type="Pfam" id="PF00444">
    <property type="entry name" value="Ribosomal_L36"/>
    <property type="match status" value="1"/>
</dbReference>
<dbReference type="GO" id="GO:0005840">
    <property type="term" value="C:ribosome"/>
    <property type="evidence" value="ECO:0007669"/>
    <property type="project" value="UniProtKB-KW"/>
</dbReference>
<dbReference type="InterPro" id="IPR035977">
    <property type="entry name" value="Ribosomal_bL36_sp"/>
</dbReference>
<dbReference type="GO" id="GO:1990904">
    <property type="term" value="C:ribonucleoprotein complex"/>
    <property type="evidence" value="ECO:0007669"/>
    <property type="project" value="UniProtKB-KW"/>
</dbReference>
<dbReference type="PANTHER" id="PTHR42888:SF1">
    <property type="entry name" value="LARGE RIBOSOMAL SUBUNIT PROTEIN BL36C"/>
    <property type="match status" value="1"/>
</dbReference>
<evidence type="ECO:0000313" key="7">
    <source>
        <dbReference type="Proteomes" id="UP000061704"/>
    </source>
</evidence>
<dbReference type="SUPFAM" id="SSF57840">
    <property type="entry name" value="Ribosomal protein L36"/>
    <property type="match status" value="1"/>
</dbReference>
<sequence length="38" mass="4499">MKVRTSIKKLCRNCKIIFRRGIVRVICSTDPKHKQRQG</sequence>
<name>C5WCS6_9ENTR</name>
<dbReference type="EMBL" id="AP010872">
    <property type="protein sequence ID" value="BAH83132.1"/>
    <property type="molecule type" value="Genomic_DNA"/>
</dbReference>
<keyword evidence="7" id="KW-1185">Reference proteome</keyword>
<dbReference type="HOGENOM" id="CLU_135723_6_2_6"/>
<dbReference type="GO" id="GO:0003735">
    <property type="term" value="F:structural constituent of ribosome"/>
    <property type="evidence" value="ECO:0007669"/>
    <property type="project" value="InterPro"/>
</dbReference>
<dbReference type="KEGG" id="icp:ICMP_273"/>
<evidence type="ECO:0000313" key="6">
    <source>
        <dbReference type="EMBL" id="BAH83132.1"/>
    </source>
</evidence>
<evidence type="ECO:0000256" key="3">
    <source>
        <dbReference type="ARBA" id="ARBA00023274"/>
    </source>
</evidence>
<accession>C5WCS6</accession>
<dbReference type="PROSITE" id="PS00828">
    <property type="entry name" value="RIBOSOMAL_L36"/>
    <property type="match status" value="1"/>
</dbReference>
<evidence type="ECO:0000256" key="2">
    <source>
        <dbReference type="ARBA" id="ARBA00022980"/>
    </source>
</evidence>
<organism evidence="6 7">
    <name type="scientific">Candidatus Ishikawaella capsulata Mpkobe</name>
    <dbReference type="NCBI Taxonomy" id="476281"/>
    <lineage>
        <taxon>Bacteria</taxon>
        <taxon>Pseudomonadati</taxon>
        <taxon>Pseudomonadota</taxon>
        <taxon>Gammaproteobacteria</taxon>
        <taxon>Enterobacterales</taxon>
        <taxon>Enterobacteriaceae</taxon>
        <taxon>Candidatus Ishikawella</taxon>
    </lineage>
</organism>
<dbReference type="PANTHER" id="PTHR42888">
    <property type="entry name" value="50S RIBOSOMAL PROTEIN L36, CHLOROPLASTIC"/>
    <property type="match status" value="1"/>
</dbReference>
<dbReference type="GO" id="GO:0005737">
    <property type="term" value="C:cytoplasm"/>
    <property type="evidence" value="ECO:0007669"/>
    <property type="project" value="UniProtKB-ARBA"/>
</dbReference>
<dbReference type="InterPro" id="IPR000473">
    <property type="entry name" value="Ribosomal_bL36"/>
</dbReference>
<dbReference type="RefSeq" id="WP_041069138.1">
    <property type="nucleotide sequence ID" value="NZ_AP010872.1"/>
</dbReference>
<dbReference type="NCBIfam" id="TIGR01022">
    <property type="entry name" value="rpmJ_bact"/>
    <property type="match status" value="1"/>
</dbReference>
<keyword evidence="2 4" id="KW-0689">Ribosomal protein</keyword>